<evidence type="ECO:0000256" key="4">
    <source>
        <dbReference type="ARBA" id="ARBA00023239"/>
    </source>
</evidence>
<keyword evidence="3" id="KW-0574">Periplasm</keyword>
<sequence length="657" mass="75986">MASIPKFRRLYETTRHLSGKQIAHRITFMSKRKIAYPFRLIRMEQFVRETWRNPPLIREGFIGLPCLETSDILAALEQKSIDRLEKEINELIRDTFTFINKTHRFSGSVGWNDPQLPHLWRYNLHYFNYAVKMGCYWHLRQTDKTCYEQFKRLIIDWIEQNSQLGIGDGWHPYTISLRLVNWTYAYELFKPLFLEDRDFKEAFANSYFIQALFLYRNIEWDVMGNHLIENGRALVCCGLFLDHPLAQKFYSKGLHILWGQVHEQILKDGGHYERSPMYHQIVLRDYLETIQLLRLNRASVPEAVLQKVRDMVEFQNHVLHPDGEIPLLNDSAFGIAANAETLRIHASSLGIGEVYPDDKLKDVPDFFLIDFRNIKTLVSRPQTSHFSAEDSGYYIHRSDNVFLIADAGAPSPDFLPAHAHADFGSFELSLFGNRWIVDSGTYQYQGEERNVFRGTSAHNCLTIDGENQTDVYGSFRMAKRAKPLEVECKVRGSVWALKARHDGYGHKKLYPTRLILVIKNIIVVLDELDAVGQHLLDNYIHFDPGVKLTVQGPNYIAERDGYWIRIIPFSSGVMNVELLPGQYSPEFNVKVANLRLKMTMPVHTGKHYIGYVISLENQHVTVANNLNRYEILCEDTLIRVSAENEFICEVTGKGSGS</sequence>
<dbReference type="Gene3D" id="2.70.98.70">
    <property type="match status" value="1"/>
</dbReference>
<evidence type="ECO:0000313" key="7">
    <source>
        <dbReference type="EMBL" id="KIL40128.1"/>
    </source>
</evidence>
<dbReference type="PANTHER" id="PTHR39210:SF1">
    <property type="entry name" value="HEPARIN-SULFATE LYASE"/>
    <property type="match status" value="1"/>
</dbReference>
<evidence type="ECO:0000256" key="3">
    <source>
        <dbReference type="ARBA" id="ARBA00022764"/>
    </source>
</evidence>
<comment type="subcellular location">
    <subcellularLocation>
        <location evidence="1">Periplasm</location>
    </subcellularLocation>
</comment>
<dbReference type="Gene3D" id="1.50.10.100">
    <property type="entry name" value="Chondroitin AC/alginate lyase"/>
    <property type="match status" value="1"/>
</dbReference>
<dbReference type="PANTHER" id="PTHR39210">
    <property type="entry name" value="HEPARIN-SULFATE LYASE"/>
    <property type="match status" value="1"/>
</dbReference>
<dbReference type="InterPro" id="IPR031680">
    <property type="entry name" value="Hepar_II_III_N"/>
</dbReference>
<organism evidence="7 8">
    <name type="scientific">Gordoniibacillus kamchatkensis</name>
    <dbReference type="NCBI Taxonomy" id="1590651"/>
    <lineage>
        <taxon>Bacteria</taxon>
        <taxon>Bacillati</taxon>
        <taxon>Bacillota</taxon>
        <taxon>Bacilli</taxon>
        <taxon>Bacillales</taxon>
        <taxon>Paenibacillaceae</taxon>
        <taxon>Gordoniibacillus</taxon>
    </lineage>
</organism>
<keyword evidence="4" id="KW-0456">Lyase</keyword>
<evidence type="ECO:0000256" key="2">
    <source>
        <dbReference type="ARBA" id="ARBA00022729"/>
    </source>
</evidence>
<dbReference type="Pfam" id="PF07940">
    <property type="entry name" value="Hepar_II_III_C"/>
    <property type="match status" value="1"/>
</dbReference>
<feature type="domain" description="Heparinase II/III-like C-terminal" evidence="5">
    <location>
        <begin position="382"/>
        <end position="592"/>
    </location>
</feature>
<comment type="caution">
    <text evidence="7">The sequence shown here is derived from an EMBL/GenBank/DDBJ whole genome shotgun (WGS) entry which is preliminary data.</text>
</comment>
<dbReference type="InterPro" id="IPR012480">
    <property type="entry name" value="Hepar_II_III_C"/>
</dbReference>
<proteinExistence type="predicted"/>
<dbReference type="Pfam" id="PF16889">
    <property type="entry name" value="Hepar_II_III_N"/>
    <property type="match status" value="1"/>
</dbReference>
<gene>
    <name evidence="7" type="ORF">SD70_15755</name>
</gene>
<keyword evidence="2" id="KW-0732">Signal</keyword>
<evidence type="ECO:0000259" key="5">
    <source>
        <dbReference type="Pfam" id="PF07940"/>
    </source>
</evidence>
<evidence type="ECO:0000256" key="1">
    <source>
        <dbReference type="ARBA" id="ARBA00004418"/>
    </source>
</evidence>
<dbReference type="InterPro" id="IPR008929">
    <property type="entry name" value="Chondroitin_lyas"/>
</dbReference>
<dbReference type="EMBL" id="JXAK01000026">
    <property type="protein sequence ID" value="KIL40128.1"/>
    <property type="molecule type" value="Genomic_DNA"/>
</dbReference>
<protein>
    <recommendedName>
        <fullName evidence="9">Heparin-sulfate lyase N-terminal domain-containing protein</fullName>
    </recommendedName>
</protein>
<feature type="domain" description="Heparin-sulfate lyase N-terminal" evidence="6">
    <location>
        <begin position="77"/>
        <end position="333"/>
    </location>
</feature>
<name>A0ABR5AHA2_9BACL</name>
<dbReference type="RefSeq" id="WP_041048491.1">
    <property type="nucleotide sequence ID" value="NZ_JXAK01000026.1"/>
</dbReference>
<dbReference type="SUPFAM" id="SSF48230">
    <property type="entry name" value="Chondroitin AC/alginate lyase"/>
    <property type="match status" value="1"/>
</dbReference>
<evidence type="ECO:0000259" key="6">
    <source>
        <dbReference type="Pfam" id="PF16889"/>
    </source>
</evidence>
<evidence type="ECO:0000313" key="8">
    <source>
        <dbReference type="Proteomes" id="UP000031967"/>
    </source>
</evidence>
<accession>A0ABR5AHA2</accession>
<dbReference type="Proteomes" id="UP000031967">
    <property type="component" value="Unassembled WGS sequence"/>
</dbReference>
<reference evidence="7 8" key="1">
    <citation type="submission" date="2014-12" db="EMBL/GenBank/DDBJ databases">
        <title>Draft genome sequence of Paenibacillus kamchatkensis strain B-2647.</title>
        <authorList>
            <person name="Karlyshev A.V."/>
            <person name="Kudryashova E.B."/>
        </authorList>
    </citation>
    <scope>NUCLEOTIDE SEQUENCE [LARGE SCALE GENOMIC DNA]</scope>
    <source>
        <strain evidence="7 8">VKM B-2647</strain>
    </source>
</reference>
<keyword evidence="8" id="KW-1185">Reference proteome</keyword>
<evidence type="ECO:0008006" key="9">
    <source>
        <dbReference type="Google" id="ProtNLM"/>
    </source>
</evidence>